<dbReference type="KEGG" id="myl:C3E77_01620"/>
<dbReference type="OrthoDB" id="4981681at2"/>
<feature type="region of interest" description="Disordered" evidence="1">
    <location>
        <begin position="69"/>
        <end position="98"/>
    </location>
</feature>
<dbReference type="Proteomes" id="UP000244962">
    <property type="component" value="Unassembled WGS sequence"/>
</dbReference>
<dbReference type="Pfam" id="PF19950">
    <property type="entry name" value="DUF6412"/>
    <property type="match status" value="1"/>
</dbReference>
<protein>
    <submittedName>
        <fullName evidence="3">Uncharacterized protein</fullName>
    </submittedName>
</protein>
<reference evidence="4" key="1">
    <citation type="submission" date="2018-04" db="EMBL/GenBank/DDBJ databases">
        <authorList>
            <person name="Liu S."/>
            <person name="Wang Z."/>
            <person name="Li J."/>
        </authorList>
    </citation>
    <scope>NUCLEOTIDE SEQUENCE [LARGE SCALE GENOMIC DNA]</scope>
    <source>
        <strain evidence="4">622</strain>
    </source>
</reference>
<evidence type="ECO:0000313" key="3">
    <source>
        <dbReference type="EMBL" id="PWC04632.1"/>
    </source>
</evidence>
<accession>A0A2U1TAB7</accession>
<evidence type="ECO:0000256" key="1">
    <source>
        <dbReference type="SAM" id="MobiDB-lite"/>
    </source>
</evidence>
<dbReference type="RefSeq" id="WP_108390046.1">
    <property type="nucleotide sequence ID" value="NZ_CP026949.1"/>
</dbReference>
<comment type="caution">
    <text evidence="3">The sequence shown here is derived from an EMBL/GenBank/DDBJ whole genome shotgun (WGS) entry which is preliminary data.</text>
</comment>
<keyword evidence="2" id="KW-0472">Membrane</keyword>
<dbReference type="EMBL" id="QEFB01000018">
    <property type="protein sequence ID" value="PWC04632.1"/>
    <property type="molecule type" value="Genomic_DNA"/>
</dbReference>
<keyword evidence="4" id="KW-1185">Reference proteome</keyword>
<proteinExistence type="predicted"/>
<evidence type="ECO:0000313" key="4">
    <source>
        <dbReference type="Proteomes" id="UP000244962"/>
    </source>
</evidence>
<gene>
    <name evidence="3" type="ORF">DF223_14395</name>
</gene>
<sequence length="98" mass="10340">MRSRYEQLIMVLTMSFLVLAVAQAAEPSAVLVAGVAVLAASALLGARYLAVIIIALRLMVGSRAREHRESLTRIPAPSHPNTAGRPQPRAPGLSEAVA</sequence>
<feature type="transmembrane region" description="Helical" evidence="2">
    <location>
        <begin position="34"/>
        <end position="60"/>
    </location>
</feature>
<evidence type="ECO:0000256" key="2">
    <source>
        <dbReference type="SAM" id="Phobius"/>
    </source>
</evidence>
<dbReference type="AlphaFoldDB" id="A0A2U1TAB7"/>
<dbReference type="InterPro" id="IPR045635">
    <property type="entry name" value="DUF6412"/>
</dbReference>
<keyword evidence="2" id="KW-0812">Transmembrane</keyword>
<name>A0A2U1TAB7_9MICO</name>
<keyword evidence="2" id="KW-1133">Transmembrane helix</keyword>
<organism evidence="3 4">
    <name type="scientific">Mycetocola zhujimingii</name>
    <dbReference type="NCBI Taxonomy" id="2079792"/>
    <lineage>
        <taxon>Bacteria</taxon>
        <taxon>Bacillati</taxon>
        <taxon>Actinomycetota</taxon>
        <taxon>Actinomycetes</taxon>
        <taxon>Micrococcales</taxon>
        <taxon>Microbacteriaceae</taxon>
        <taxon>Mycetocola</taxon>
    </lineage>
</organism>